<sequence>MLSLFQRYLSADPAERSHCYAPSILATRAQFSLDKFIGADTITDKLFFNMFTNGIETFVIPWNRKRGANGCHTLVLIPNGRLLRHRDTKLDPCTEERSSILKDNTNIQGEPTKKMKNRKRIGRNNFKRNLHFTLTKAENITPLGKLYRRITNKLVERALRKEASSVYCRRQDDSTRRIDIVVIDRKKNTVTILDPTIRFERDAQRPKLTDDEKRVIYEICIPCFSEQYNIMGNR</sequence>
<evidence type="ECO:0000313" key="1">
    <source>
        <dbReference type="EMBL" id="KAJ4448053.1"/>
    </source>
</evidence>
<reference evidence="1 2" key="1">
    <citation type="journal article" date="2022" name="Allergy">
        <title>Genome assembly and annotation of Periplaneta americana reveal a comprehensive cockroach allergen profile.</title>
        <authorList>
            <person name="Wang L."/>
            <person name="Xiong Q."/>
            <person name="Saelim N."/>
            <person name="Wang L."/>
            <person name="Nong W."/>
            <person name="Wan A.T."/>
            <person name="Shi M."/>
            <person name="Liu X."/>
            <person name="Cao Q."/>
            <person name="Hui J.H.L."/>
            <person name="Sookrung N."/>
            <person name="Leung T.F."/>
            <person name="Tungtrongchitr A."/>
            <person name="Tsui S.K.W."/>
        </authorList>
    </citation>
    <scope>NUCLEOTIDE SEQUENCE [LARGE SCALE GENOMIC DNA]</scope>
    <source>
        <strain evidence="1">PWHHKU_190912</strain>
    </source>
</reference>
<accession>A0ABQ8TQC0</accession>
<name>A0ABQ8TQC0_PERAM</name>
<proteinExistence type="predicted"/>
<comment type="caution">
    <text evidence="1">The sequence shown here is derived from an EMBL/GenBank/DDBJ whole genome shotgun (WGS) entry which is preliminary data.</text>
</comment>
<keyword evidence="2" id="KW-1185">Reference proteome</keyword>
<evidence type="ECO:0000313" key="2">
    <source>
        <dbReference type="Proteomes" id="UP001148838"/>
    </source>
</evidence>
<protein>
    <submittedName>
        <fullName evidence="1">Uncharacterized protein</fullName>
    </submittedName>
</protein>
<dbReference type="EMBL" id="JAJSOF020000005">
    <property type="protein sequence ID" value="KAJ4448053.1"/>
    <property type="molecule type" value="Genomic_DNA"/>
</dbReference>
<gene>
    <name evidence="1" type="ORF">ANN_10065</name>
</gene>
<dbReference type="Proteomes" id="UP001148838">
    <property type="component" value="Unassembled WGS sequence"/>
</dbReference>
<organism evidence="1 2">
    <name type="scientific">Periplaneta americana</name>
    <name type="common">American cockroach</name>
    <name type="synonym">Blatta americana</name>
    <dbReference type="NCBI Taxonomy" id="6978"/>
    <lineage>
        <taxon>Eukaryota</taxon>
        <taxon>Metazoa</taxon>
        <taxon>Ecdysozoa</taxon>
        <taxon>Arthropoda</taxon>
        <taxon>Hexapoda</taxon>
        <taxon>Insecta</taxon>
        <taxon>Pterygota</taxon>
        <taxon>Neoptera</taxon>
        <taxon>Polyneoptera</taxon>
        <taxon>Dictyoptera</taxon>
        <taxon>Blattodea</taxon>
        <taxon>Blattoidea</taxon>
        <taxon>Blattidae</taxon>
        <taxon>Blattinae</taxon>
        <taxon>Periplaneta</taxon>
    </lineage>
</organism>